<dbReference type="Gene3D" id="1.10.357.10">
    <property type="entry name" value="Tetracycline Repressor, domain 2"/>
    <property type="match status" value="1"/>
</dbReference>
<dbReference type="InterPro" id="IPR054156">
    <property type="entry name" value="YxaF_TetR_C"/>
</dbReference>
<sequence>MPKPKTDSRDRLIETAARLFQRQGYQGTGLSQIVEESGAPRGSVYFLFPGGKEELAIEAIEQSTLMVRKQIELAAGNSHSVEEWIRSLAAHFIEDLESSNYLQGCPISTVTLESVPDSPALQKACRLAYDLWIEDITIVLIRFGIHKEDAGELAVFLLSAVEGALILCRAQGSAKPLEIGTKLSIELVKAKQHGIMEP</sequence>
<reference evidence="6" key="1">
    <citation type="submission" date="2020-09" db="EMBL/GenBank/DDBJ databases">
        <title>Draft Genome Sequence of Paenibacillus sp. WST5.</title>
        <authorList>
            <person name="Bao Z."/>
        </authorList>
    </citation>
    <scope>NUCLEOTIDE SEQUENCE</scope>
    <source>
        <strain evidence="6">WST5</strain>
    </source>
</reference>
<gene>
    <name evidence="6" type="ORF">ICC18_19985</name>
</gene>
<evidence type="ECO:0000313" key="6">
    <source>
        <dbReference type="EMBL" id="MBD0382402.1"/>
    </source>
</evidence>
<dbReference type="RefSeq" id="WP_188176186.1">
    <property type="nucleotide sequence ID" value="NZ_JACVVD010000007.1"/>
</dbReference>
<evidence type="ECO:0000256" key="1">
    <source>
        <dbReference type="ARBA" id="ARBA00023015"/>
    </source>
</evidence>
<dbReference type="AlphaFoldDB" id="A0A926KRW8"/>
<evidence type="ECO:0000256" key="3">
    <source>
        <dbReference type="ARBA" id="ARBA00023163"/>
    </source>
</evidence>
<dbReference type="InterPro" id="IPR009057">
    <property type="entry name" value="Homeodomain-like_sf"/>
</dbReference>
<feature type="DNA-binding region" description="H-T-H motif" evidence="4">
    <location>
        <begin position="29"/>
        <end position="48"/>
    </location>
</feature>
<evidence type="ECO:0000256" key="4">
    <source>
        <dbReference type="PROSITE-ProRule" id="PRU00335"/>
    </source>
</evidence>
<organism evidence="6 7">
    <name type="scientific">Paenibacillus sedimenti</name>
    <dbReference type="NCBI Taxonomy" id="2770274"/>
    <lineage>
        <taxon>Bacteria</taxon>
        <taxon>Bacillati</taxon>
        <taxon>Bacillota</taxon>
        <taxon>Bacilli</taxon>
        <taxon>Bacillales</taxon>
        <taxon>Paenibacillaceae</taxon>
        <taxon>Paenibacillus</taxon>
    </lineage>
</organism>
<name>A0A926KRW8_9BACL</name>
<feature type="domain" description="HTH tetR-type" evidence="5">
    <location>
        <begin position="6"/>
        <end position="66"/>
    </location>
</feature>
<keyword evidence="7" id="KW-1185">Reference proteome</keyword>
<dbReference type="SUPFAM" id="SSF48498">
    <property type="entry name" value="Tetracyclin repressor-like, C-terminal domain"/>
    <property type="match status" value="1"/>
</dbReference>
<dbReference type="InterPro" id="IPR001647">
    <property type="entry name" value="HTH_TetR"/>
</dbReference>
<dbReference type="PANTHER" id="PTHR47506:SF3">
    <property type="entry name" value="HTH-TYPE TRANSCRIPTIONAL REGULATOR LMRA"/>
    <property type="match status" value="1"/>
</dbReference>
<protein>
    <submittedName>
        <fullName evidence="6">TetR/AcrR family transcriptional regulator</fullName>
    </submittedName>
</protein>
<dbReference type="Pfam" id="PF00440">
    <property type="entry name" value="TetR_N"/>
    <property type="match status" value="1"/>
</dbReference>
<dbReference type="PANTHER" id="PTHR47506">
    <property type="entry name" value="TRANSCRIPTIONAL REGULATORY PROTEIN"/>
    <property type="match status" value="1"/>
</dbReference>
<comment type="caution">
    <text evidence="6">The sequence shown here is derived from an EMBL/GenBank/DDBJ whole genome shotgun (WGS) entry which is preliminary data.</text>
</comment>
<dbReference type="InterPro" id="IPR036271">
    <property type="entry name" value="Tet_transcr_reg_TetR-rel_C_sf"/>
</dbReference>
<proteinExistence type="predicted"/>
<evidence type="ECO:0000256" key="2">
    <source>
        <dbReference type="ARBA" id="ARBA00023125"/>
    </source>
</evidence>
<dbReference type="Pfam" id="PF21993">
    <property type="entry name" value="TetR_C_13_2"/>
    <property type="match status" value="1"/>
</dbReference>
<keyword evidence="2 4" id="KW-0238">DNA-binding</keyword>
<keyword evidence="1" id="KW-0805">Transcription regulation</keyword>
<dbReference type="Proteomes" id="UP000650466">
    <property type="component" value="Unassembled WGS sequence"/>
</dbReference>
<accession>A0A926KRW8</accession>
<keyword evidence="3" id="KW-0804">Transcription</keyword>
<dbReference type="GO" id="GO:0003677">
    <property type="term" value="F:DNA binding"/>
    <property type="evidence" value="ECO:0007669"/>
    <property type="project" value="UniProtKB-UniRule"/>
</dbReference>
<dbReference type="EMBL" id="JACVVD010000007">
    <property type="protein sequence ID" value="MBD0382402.1"/>
    <property type="molecule type" value="Genomic_DNA"/>
</dbReference>
<evidence type="ECO:0000313" key="7">
    <source>
        <dbReference type="Proteomes" id="UP000650466"/>
    </source>
</evidence>
<dbReference type="PROSITE" id="PS50977">
    <property type="entry name" value="HTH_TETR_2"/>
    <property type="match status" value="1"/>
</dbReference>
<evidence type="ECO:0000259" key="5">
    <source>
        <dbReference type="PROSITE" id="PS50977"/>
    </source>
</evidence>
<dbReference type="SUPFAM" id="SSF46689">
    <property type="entry name" value="Homeodomain-like"/>
    <property type="match status" value="1"/>
</dbReference>